<dbReference type="KEGG" id="cpor:BED41_10880"/>
<evidence type="ECO:0000256" key="4">
    <source>
        <dbReference type="NCBIfam" id="TIGR00152"/>
    </source>
</evidence>
<comment type="pathway">
    <text evidence="3">Cofactor biosynthesis; coenzyme A biosynthesis; CoA from (R)-pantothenate: step 5/5.</text>
</comment>
<dbReference type="InterPro" id="IPR027417">
    <property type="entry name" value="P-loop_NTPase"/>
</dbReference>
<keyword evidence="1 3" id="KW-0547">Nucleotide-binding</keyword>
<comment type="similarity">
    <text evidence="3">Belongs to the CoaE family.</text>
</comment>
<dbReference type="PROSITE" id="PS51219">
    <property type="entry name" value="DPCK"/>
    <property type="match status" value="1"/>
</dbReference>
<comment type="catalytic activity">
    <reaction evidence="3">
        <text>3'-dephospho-CoA + ATP = ADP + CoA + H(+)</text>
        <dbReference type="Rhea" id="RHEA:18245"/>
        <dbReference type="ChEBI" id="CHEBI:15378"/>
        <dbReference type="ChEBI" id="CHEBI:30616"/>
        <dbReference type="ChEBI" id="CHEBI:57287"/>
        <dbReference type="ChEBI" id="CHEBI:57328"/>
        <dbReference type="ChEBI" id="CHEBI:456216"/>
        <dbReference type="EC" id="2.7.1.24"/>
    </reaction>
</comment>
<comment type="subcellular location">
    <subcellularLocation>
        <location evidence="3">Cytoplasm</location>
    </subcellularLocation>
</comment>
<dbReference type="GO" id="GO:0005737">
    <property type="term" value="C:cytoplasm"/>
    <property type="evidence" value="ECO:0007669"/>
    <property type="project" value="UniProtKB-SubCell"/>
</dbReference>
<dbReference type="Pfam" id="PF01121">
    <property type="entry name" value="CoaE"/>
    <property type="match status" value="1"/>
</dbReference>
<dbReference type="CDD" id="cd02022">
    <property type="entry name" value="DPCK"/>
    <property type="match status" value="1"/>
</dbReference>
<organism evidence="5 6">
    <name type="scientific">Cloacibacillus porcorum</name>
    <dbReference type="NCBI Taxonomy" id="1197717"/>
    <lineage>
        <taxon>Bacteria</taxon>
        <taxon>Thermotogati</taxon>
        <taxon>Synergistota</taxon>
        <taxon>Synergistia</taxon>
        <taxon>Synergistales</taxon>
        <taxon>Synergistaceae</taxon>
        <taxon>Cloacibacillus</taxon>
    </lineage>
</organism>
<evidence type="ECO:0000313" key="5">
    <source>
        <dbReference type="EMBL" id="ANZ45530.1"/>
    </source>
</evidence>
<evidence type="ECO:0000256" key="2">
    <source>
        <dbReference type="ARBA" id="ARBA00022840"/>
    </source>
</evidence>
<sequence length="192" mass="21810">MPTIGLTGDVGAGKSTLCKEWAAMGARVIDSDSVARSLWDDPQIQREAEKRWGAGFFNAPHRELWAKIAAKIFTDEEEYRFASKLLHKRTMDEIKEMADGAGGWVVVEIPLLYEAGYDGWLDYVVYAAAPFEKRVERNAKRSWNAEEVSRRENRLLPSEEKMARADFVLVNDGTEEQWREKARELGAKLASL</sequence>
<dbReference type="Gene3D" id="3.40.50.300">
    <property type="entry name" value="P-loop containing nucleotide triphosphate hydrolases"/>
    <property type="match status" value="1"/>
</dbReference>
<evidence type="ECO:0000256" key="1">
    <source>
        <dbReference type="ARBA" id="ARBA00022741"/>
    </source>
</evidence>
<dbReference type="PANTHER" id="PTHR10695">
    <property type="entry name" value="DEPHOSPHO-COA KINASE-RELATED"/>
    <property type="match status" value="1"/>
</dbReference>
<accession>A0A1B2I6E0</accession>
<protein>
    <recommendedName>
        <fullName evidence="3 4">Dephospho-CoA kinase</fullName>
        <ecNumber evidence="3 4">2.7.1.24</ecNumber>
    </recommendedName>
    <alternativeName>
        <fullName evidence="3">Dephosphocoenzyme A kinase</fullName>
    </alternativeName>
</protein>
<dbReference type="STRING" id="1197717.BED41_10880"/>
<dbReference type="PANTHER" id="PTHR10695:SF46">
    <property type="entry name" value="BIFUNCTIONAL COENZYME A SYNTHASE-RELATED"/>
    <property type="match status" value="1"/>
</dbReference>
<keyword evidence="2 3" id="KW-0067">ATP-binding</keyword>
<dbReference type="RefSeq" id="WP_066745980.1">
    <property type="nucleotide sequence ID" value="NZ_CP016757.1"/>
</dbReference>
<keyword evidence="3" id="KW-0963">Cytoplasm</keyword>
<dbReference type="HAMAP" id="MF_00376">
    <property type="entry name" value="Dephospho_CoA_kinase"/>
    <property type="match status" value="1"/>
</dbReference>
<keyword evidence="3 5" id="KW-0418">Kinase</keyword>
<dbReference type="EC" id="2.7.1.24" evidence="3 4"/>
<dbReference type="InterPro" id="IPR001977">
    <property type="entry name" value="Depp_CoAkinase"/>
</dbReference>
<dbReference type="Proteomes" id="UP000093044">
    <property type="component" value="Chromosome"/>
</dbReference>
<evidence type="ECO:0000313" key="6">
    <source>
        <dbReference type="Proteomes" id="UP000093044"/>
    </source>
</evidence>
<name>A0A1B2I6E0_9BACT</name>
<dbReference type="AlphaFoldDB" id="A0A1B2I6E0"/>
<feature type="binding site" evidence="3">
    <location>
        <begin position="11"/>
        <end position="16"/>
    </location>
    <ligand>
        <name>ATP</name>
        <dbReference type="ChEBI" id="CHEBI:30616"/>
    </ligand>
</feature>
<keyword evidence="3" id="KW-0808">Transferase</keyword>
<dbReference type="GeneID" id="83058351"/>
<evidence type="ECO:0000256" key="3">
    <source>
        <dbReference type="HAMAP-Rule" id="MF_00376"/>
    </source>
</evidence>
<reference evidence="5" key="1">
    <citation type="submission" date="2016-08" db="EMBL/GenBank/DDBJ databases">
        <title>Complete genome of Cloacibacillus porcorum.</title>
        <authorList>
            <person name="Looft T."/>
            <person name="Bayles D.O."/>
            <person name="Alt D.P."/>
        </authorList>
    </citation>
    <scope>NUCLEOTIDE SEQUENCE [LARGE SCALE GENOMIC DNA]</scope>
    <source>
        <strain evidence="5">CL-84</strain>
    </source>
</reference>
<dbReference type="UniPathway" id="UPA00241">
    <property type="reaction ID" value="UER00356"/>
</dbReference>
<dbReference type="GO" id="GO:0015937">
    <property type="term" value="P:coenzyme A biosynthetic process"/>
    <property type="evidence" value="ECO:0007669"/>
    <property type="project" value="UniProtKB-UniRule"/>
</dbReference>
<comment type="function">
    <text evidence="3">Catalyzes the phosphorylation of the 3'-hydroxyl group of dephosphocoenzyme A to form coenzyme A.</text>
</comment>
<dbReference type="NCBIfam" id="TIGR00152">
    <property type="entry name" value="dephospho-CoA kinase"/>
    <property type="match status" value="1"/>
</dbReference>
<keyword evidence="3" id="KW-0173">Coenzyme A biosynthesis</keyword>
<dbReference type="GO" id="GO:0005524">
    <property type="term" value="F:ATP binding"/>
    <property type="evidence" value="ECO:0007669"/>
    <property type="project" value="UniProtKB-UniRule"/>
</dbReference>
<proteinExistence type="inferred from homology"/>
<dbReference type="SUPFAM" id="SSF52540">
    <property type="entry name" value="P-loop containing nucleoside triphosphate hydrolases"/>
    <property type="match status" value="1"/>
</dbReference>
<dbReference type="GO" id="GO:0004140">
    <property type="term" value="F:dephospho-CoA kinase activity"/>
    <property type="evidence" value="ECO:0007669"/>
    <property type="project" value="UniProtKB-UniRule"/>
</dbReference>
<dbReference type="EMBL" id="CP016757">
    <property type="protein sequence ID" value="ANZ45530.1"/>
    <property type="molecule type" value="Genomic_DNA"/>
</dbReference>
<gene>
    <name evidence="3" type="primary">coaE</name>
    <name evidence="5" type="ORF">BED41_10880</name>
</gene>
<keyword evidence="6" id="KW-1185">Reference proteome</keyword>